<dbReference type="Proteomes" id="UP000265703">
    <property type="component" value="Unassembled WGS sequence"/>
</dbReference>
<evidence type="ECO:0000313" key="1">
    <source>
        <dbReference type="EMBL" id="RIA87787.1"/>
    </source>
</evidence>
<protein>
    <submittedName>
        <fullName evidence="1">Uncharacterized protein</fullName>
    </submittedName>
</protein>
<sequence length="57" mass="6023">MGGRSSNGSSPVDLSIFSPILESGKRFSEQNGKGNGSLSSLVQNGIRNGSLYFWIST</sequence>
<dbReference type="AlphaFoldDB" id="A0A397SVA7"/>
<evidence type="ECO:0000313" key="2">
    <source>
        <dbReference type="Proteomes" id="UP000265703"/>
    </source>
</evidence>
<reference evidence="1 2" key="1">
    <citation type="submission" date="2018-06" db="EMBL/GenBank/DDBJ databases">
        <title>Comparative genomics reveals the genomic features of Rhizophagus irregularis, R. cerebriforme, R. diaphanum and Gigaspora rosea, and their symbiotic lifestyle signature.</title>
        <authorList>
            <person name="Morin E."/>
            <person name="San Clemente H."/>
            <person name="Chen E.C.H."/>
            <person name="De La Providencia I."/>
            <person name="Hainaut M."/>
            <person name="Kuo A."/>
            <person name="Kohler A."/>
            <person name="Murat C."/>
            <person name="Tang N."/>
            <person name="Roy S."/>
            <person name="Loubradou J."/>
            <person name="Henrissat B."/>
            <person name="Grigoriev I.V."/>
            <person name="Corradi N."/>
            <person name="Roux C."/>
            <person name="Martin F.M."/>
        </authorList>
    </citation>
    <scope>NUCLEOTIDE SEQUENCE [LARGE SCALE GENOMIC DNA]</scope>
    <source>
        <strain evidence="1 2">DAOM 227022</strain>
    </source>
</reference>
<gene>
    <name evidence="1" type="ORF">C1645_827259</name>
</gene>
<keyword evidence="2" id="KW-1185">Reference proteome</keyword>
<dbReference type="EMBL" id="QKYT01000292">
    <property type="protein sequence ID" value="RIA87787.1"/>
    <property type="molecule type" value="Genomic_DNA"/>
</dbReference>
<organism evidence="1 2">
    <name type="scientific">Glomus cerebriforme</name>
    <dbReference type="NCBI Taxonomy" id="658196"/>
    <lineage>
        <taxon>Eukaryota</taxon>
        <taxon>Fungi</taxon>
        <taxon>Fungi incertae sedis</taxon>
        <taxon>Mucoromycota</taxon>
        <taxon>Glomeromycotina</taxon>
        <taxon>Glomeromycetes</taxon>
        <taxon>Glomerales</taxon>
        <taxon>Glomeraceae</taxon>
        <taxon>Glomus</taxon>
    </lineage>
</organism>
<accession>A0A397SVA7</accession>
<name>A0A397SVA7_9GLOM</name>
<proteinExistence type="predicted"/>
<comment type="caution">
    <text evidence="1">The sequence shown here is derived from an EMBL/GenBank/DDBJ whole genome shotgun (WGS) entry which is preliminary data.</text>
</comment>